<dbReference type="Proteomes" id="UP000503222">
    <property type="component" value="Chromosome"/>
</dbReference>
<organism evidence="1 2">
    <name type="scientific">Sphingomonas piscis</name>
    <dbReference type="NCBI Taxonomy" id="2714943"/>
    <lineage>
        <taxon>Bacteria</taxon>
        <taxon>Pseudomonadati</taxon>
        <taxon>Pseudomonadota</taxon>
        <taxon>Alphaproteobacteria</taxon>
        <taxon>Sphingomonadales</taxon>
        <taxon>Sphingomonadaceae</taxon>
        <taxon>Sphingomonas</taxon>
    </lineage>
</organism>
<dbReference type="KEGG" id="spii:G7077_01455"/>
<evidence type="ECO:0000313" key="2">
    <source>
        <dbReference type="Proteomes" id="UP000503222"/>
    </source>
</evidence>
<protein>
    <submittedName>
        <fullName evidence="1">Uncharacterized protein</fullName>
    </submittedName>
</protein>
<dbReference type="RefSeq" id="WP_166410173.1">
    <property type="nucleotide sequence ID" value="NZ_CP049869.1"/>
</dbReference>
<dbReference type="EMBL" id="CP049869">
    <property type="protein sequence ID" value="QIK77778.1"/>
    <property type="molecule type" value="Genomic_DNA"/>
</dbReference>
<proteinExistence type="predicted"/>
<dbReference type="AlphaFoldDB" id="A0A6G7YM12"/>
<reference evidence="1 2" key="1">
    <citation type="submission" date="2020-03" db="EMBL/GenBank/DDBJ databases">
        <title>Sphingomonas sp. nov., isolated from fish.</title>
        <authorList>
            <person name="Hyun D.-W."/>
            <person name="Bae J.-W."/>
        </authorList>
    </citation>
    <scope>NUCLEOTIDE SEQUENCE [LARGE SCALE GENOMIC DNA]</scope>
    <source>
        <strain evidence="1 2">HDW15B</strain>
    </source>
</reference>
<gene>
    <name evidence="1" type="ORF">G7077_01455</name>
</gene>
<sequence length="120" mass="12330">MTVSRLRCIDPVGGAPPSSGHGGGPIQHAVIVEKQDPRIGRIGRVTIADAFADGMSRSAVVIGTAVDGPVRVSASEFRNFAAGIAAAYDKQAILGRSPVVVERTRATPSPKAPPGTLPLH</sequence>
<evidence type="ECO:0000313" key="1">
    <source>
        <dbReference type="EMBL" id="QIK77778.1"/>
    </source>
</evidence>
<name>A0A6G7YM12_9SPHN</name>
<keyword evidence="2" id="KW-1185">Reference proteome</keyword>
<accession>A0A6G7YM12</accession>